<gene>
    <name evidence="1" type="ORF">ACFSW5_04685</name>
</gene>
<evidence type="ECO:0000313" key="1">
    <source>
        <dbReference type="EMBL" id="MFD2659559.1"/>
    </source>
</evidence>
<comment type="caution">
    <text evidence="1">The sequence shown here is derived from an EMBL/GenBank/DDBJ whole genome shotgun (WGS) entry which is preliminary data.</text>
</comment>
<organism evidence="1 2">
    <name type="scientific">Paenibacillus thailandensis</name>
    <dbReference type="NCBI Taxonomy" id="393250"/>
    <lineage>
        <taxon>Bacteria</taxon>
        <taxon>Bacillati</taxon>
        <taxon>Bacillota</taxon>
        <taxon>Bacilli</taxon>
        <taxon>Bacillales</taxon>
        <taxon>Paenibacillaceae</taxon>
        <taxon>Paenibacillus</taxon>
    </lineage>
</organism>
<keyword evidence="2" id="KW-1185">Reference proteome</keyword>
<accession>A0ABW5QT02</accession>
<sequence>MPYRNVYADSFCGLHRLRFLPDETVRSKSGVRSGKSVAASGKPVKRRIVTDSSAAFKQSAGKTIRRSKRGIEPRCKEAGAIRPRPLRQRFRLYAFGRRLDEAS</sequence>
<protein>
    <recommendedName>
        <fullName evidence="3">Transposase</fullName>
    </recommendedName>
</protein>
<evidence type="ECO:0000313" key="2">
    <source>
        <dbReference type="Proteomes" id="UP001597493"/>
    </source>
</evidence>
<evidence type="ECO:0008006" key="3">
    <source>
        <dbReference type="Google" id="ProtNLM"/>
    </source>
</evidence>
<reference evidence="2" key="1">
    <citation type="journal article" date="2019" name="Int. J. Syst. Evol. Microbiol.">
        <title>The Global Catalogue of Microorganisms (GCM) 10K type strain sequencing project: providing services to taxonomists for standard genome sequencing and annotation.</title>
        <authorList>
            <consortium name="The Broad Institute Genomics Platform"/>
            <consortium name="The Broad Institute Genome Sequencing Center for Infectious Disease"/>
            <person name="Wu L."/>
            <person name="Ma J."/>
        </authorList>
    </citation>
    <scope>NUCLEOTIDE SEQUENCE [LARGE SCALE GENOMIC DNA]</scope>
    <source>
        <strain evidence="2">TISTR 1827</strain>
    </source>
</reference>
<name>A0ABW5QT02_9BACL</name>
<dbReference type="Proteomes" id="UP001597493">
    <property type="component" value="Unassembled WGS sequence"/>
</dbReference>
<dbReference type="EMBL" id="JBHUMY010000005">
    <property type="protein sequence ID" value="MFD2659559.1"/>
    <property type="molecule type" value="Genomic_DNA"/>
</dbReference>
<dbReference type="RefSeq" id="WP_379270247.1">
    <property type="nucleotide sequence ID" value="NZ_JBHUGT010000013.1"/>
</dbReference>
<proteinExistence type="predicted"/>